<dbReference type="SUPFAM" id="SSF56801">
    <property type="entry name" value="Acetyl-CoA synthetase-like"/>
    <property type="match status" value="1"/>
</dbReference>
<name>A0A381QH51_9ZZZZ</name>
<dbReference type="GO" id="GO:0004467">
    <property type="term" value="F:long-chain fatty acid-CoA ligase activity"/>
    <property type="evidence" value="ECO:0007669"/>
    <property type="project" value="TreeGrafter"/>
</dbReference>
<accession>A0A381QH51</accession>
<dbReference type="PANTHER" id="PTHR43272:SF32">
    <property type="entry name" value="AMP-DEPENDENT SYNTHETASE_LIGASE DOMAIN-CONTAINING PROTEIN"/>
    <property type="match status" value="1"/>
</dbReference>
<keyword evidence="3" id="KW-0443">Lipid metabolism</keyword>
<dbReference type="InterPro" id="IPR020845">
    <property type="entry name" value="AMP-binding_CS"/>
</dbReference>
<dbReference type="AlphaFoldDB" id="A0A381QH51"/>
<evidence type="ECO:0000256" key="1">
    <source>
        <dbReference type="ARBA" id="ARBA00022598"/>
    </source>
</evidence>
<proteinExistence type="predicted"/>
<dbReference type="PROSITE" id="PS00455">
    <property type="entry name" value="AMP_BINDING"/>
    <property type="match status" value="1"/>
</dbReference>
<dbReference type="Pfam" id="PF00501">
    <property type="entry name" value="AMP-binding"/>
    <property type="match status" value="1"/>
</dbReference>
<dbReference type="GO" id="GO:0005783">
    <property type="term" value="C:endoplasmic reticulum"/>
    <property type="evidence" value="ECO:0007669"/>
    <property type="project" value="TreeGrafter"/>
</dbReference>
<evidence type="ECO:0000313" key="5">
    <source>
        <dbReference type="EMBL" id="SUZ78298.1"/>
    </source>
</evidence>
<dbReference type="EMBL" id="UINC01001348">
    <property type="protein sequence ID" value="SUZ78298.1"/>
    <property type="molecule type" value="Genomic_DNA"/>
</dbReference>
<dbReference type="PANTHER" id="PTHR43272">
    <property type="entry name" value="LONG-CHAIN-FATTY-ACID--COA LIGASE"/>
    <property type="match status" value="1"/>
</dbReference>
<dbReference type="GO" id="GO:0016020">
    <property type="term" value="C:membrane"/>
    <property type="evidence" value="ECO:0007669"/>
    <property type="project" value="TreeGrafter"/>
</dbReference>
<sequence>MIKDMSKNSHPGYQGIEATFTTIPQMFQRVVSENQGIETYFVKTDDKWNGTTFEDLQTWVEGFANGLKNLGINEHDKVAIIGTNCPQWCVSDFAIAHIRAVSVPVYPTLIPEQSQYVVKHSESKIAIVQDEVQLAKILPLLNDHECDLNKIIIMDDSYSGSDAITYSSVTALNNVTHDIKALSQTVQPSDLLTLIYTSGTTGVPKGVMLTHDNVCRNLLSIGELIELIESRYNMEERVFLSFLPVAHSFERVGGHYGCFNAGMQIYYAQSMETVIPNIQEVRPTFLTAVPRIFEKIHAKVMEGVEAMTGVKKILAEWSIGVGLKAAPYFQRDEKLPFFLGLKYNLADKLVLHKFRAVLGGRVAAASSGGSALSPEVGSFFCGIGVSIVEGYGLTETSPVMTVGHPEFFKYGTVGKPIPGVEVKIAEDGEILCRGHNVMKGYYKEPEATAEVMKDGWFHSGDIGMFDEDGLLKITDRKKSLIVTSGGKNVAPQPMEVTLTANKYVEQCLAIGDDRNFISALVVPSRENLIAWAEKNGMESMDYESLCADQKTYDMYNDIVEKAMSKFSRYESIRKITLIPQEWTVEAGELTPKLSIKRKVVTDKHQAEIDEMYVDKRPIASDELGG</sequence>
<dbReference type="Pfam" id="PF23562">
    <property type="entry name" value="AMP-binding_C_3"/>
    <property type="match status" value="1"/>
</dbReference>
<dbReference type="Gene3D" id="3.40.50.12780">
    <property type="entry name" value="N-terminal domain of ligase-like"/>
    <property type="match status" value="1"/>
</dbReference>
<gene>
    <name evidence="5" type="ORF">METZ01_LOCUS31152</name>
</gene>
<reference evidence="5" key="1">
    <citation type="submission" date="2018-05" db="EMBL/GenBank/DDBJ databases">
        <authorList>
            <person name="Lanie J.A."/>
            <person name="Ng W.-L."/>
            <person name="Kazmierczak K.M."/>
            <person name="Andrzejewski T.M."/>
            <person name="Davidsen T.M."/>
            <person name="Wayne K.J."/>
            <person name="Tettelin H."/>
            <person name="Glass J.I."/>
            <person name="Rusch D."/>
            <person name="Podicherti R."/>
            <person name="Tsui H.-C.T."/>
            <person name="Winkler M.E."/>
        </authorList>
    </citation>
    <scope>NUCLEOTIDE SEQUENCE</scope>
</reference>
<feature type="domain" description="AMP-dependent synthetase/ligase" evidence="4">
    <location>
        <begin position="41"/>
        <end position="442"/>
    </location>
</feature>
<evidence type="ECO:0000256" key="3">
    <source>
        <dbReference type="ARBA" id="ARBA00023098"/>
    </source>
</evidence>
<dbReference type="InterPro" id="IPR042099">
    <property type="entry name" value="ANL_N_sf"/>
</dbReference>
<keyword evidence="2" id="KW-0276">Fatty acid metabolism</keyword>
<keyword evidence="1" id="KW-0436">Ligase</keyword>
<dbReference type="CDD" id="cd05907">
    <property type="entry name" value="VL_LC_FACS_like"/>
    <property type="match status" value="1"/>
</dbReference>
<protein>
    <recommendedName>
        <fullName evidence="4">AMP-dependent synthetase/ligase domain-containing protein</fullName>
    </recommendedName>
</protein>
<evidence type="ECO:0000259" key="4">
    <source>
        <dbReference type="Pfam" id="PF00501"/>
    </source>
</evidence>
<evidence type="ECO:0000256" key="2">
    <source>
        <dbReference type="ARBA" id="ARBA00022832"/>
    </source>
</evidence>
<dbReference type="InterPro" id="IPR000873">
    <property type="entry name" value="AMP-dep_synth/lig_dom"/>
</dbReference>
<organism evidence="5">
    <name type="scientific">marine metagenome</name>
    <dbReference type="NCBI Taxonomy" id="408172"/>
    <lineage>
        <taxon>unclassified sequences</taxon>
        <taxon>metagenomes</taxon>
        <taxon>ecological metagenomes</taxon>
    </lineage>
</organism>